<dbReference type="HAMAP" id="MF_00135">
    <property type="entry name" value="PRAI"/>
    <property type="match status" value="1"/>
</dbReference>
<comment type="catalytic activity">
    <reaction evidence="1 9">
        <text>N-(5-phospho-beta-D-ribosyl)anthranilate = 1-(2-carboxyphenylamino)-1-deoxy-D-ribulose 5-phosphate</text>
        <dbReference type="Rhea" id="RHEA:21540"/>
        <dbReference type="ChEBI" id="CHEBI:18277"/>
        <dbReference type="ChEBI" id="CHEBI:58613"/>
        <dbReference type="EC" id="5.3.1.24"/>
    </reaction>
</comment>
<dbReference type="SUPFAM" id="SSF51366">
    <property type="entry name" value="Ribulose-phoshate binding barrel"/>
    <property type="match status" value="1"/>
</dbReference>
<dbReference type="InterPro" id="IPR001240">
    <property type="entry name" value="PRAI_dom"/>
</dbReference>
<evidence type="ECO:0000259" key="10">
    <source>
        <dbReference type="Pfam" id="PF00697"/>
    </source>
</evidence>
<reference evidence="12" key="1">
    <citation type="journal article" date="2018" name="Sci. Rep.">
        <title>Lignite coal burning seam in the remote Altai Mountains harbors a hydrogen-driven thermophilic microbial community.</title>
        <authorList>
            <person name="Kadnikov V.V."/>
            <person name="Mardanov A.V."/>
            <person name="Ivasenko D.A."/>
            <person name="Antsiferov D.V."/>
            <person name="Beletsky A.V."/>
            <person name="Karnachuk O.V."/>
            <person name="Ravin N.V."/>
        </authorList>
    </citation>
    <scope>NUCLEOTIDE SEQUENCE [LARGE SCALE GENOMIC DNA]</scope>
</reference>
<evidence type="ECO:0000256" key="9">
    <source>
        <dbReference type="HAMAP-Rule" id="MF_00135"/>
    </source>
</evidence>
<protein>
    <recommendedName>
        <fullName evidence="4 9">N-(5'-phosphoribosyl)anthranilate isomerase</fullName>
        <shortName evidence="9">PRAI</shortName>
        <ecNumber evidence="3 9">5.3.1.24</ecNumber>
    </recommendedName>
</protein>
<dbReference type="GO" id="GO:0000162">
    <property type="term" value="P:L-tryptophan biosynthetic process"/>
    <property type="evidence" value="ECO:0007669"/>
    <property type="project" value="UniProtKB-UniRule"/>
</dbReference>
<evidence type="ECO:0000256" key="8">
    <source>
        <dbReference type="ARBA" id="ARBA00023235"/>
    </source>
</evidence>
<evidence type="ECO:0000256" key="7">
    <source>
        <dbReference type="ARBA" id="ARBA00023141"/>
    </source>
</evidence>
<keyword evidence="7 9" id="KW-0057">Aromatic amino acid biosynthesis</keyword>
<dbReference type="EC" id="5.3.1.24" evidence="3 9"/>
<organism evidence="11 12">
    <name type="scientific">Candidatus Carbonibacillus altaicus</name>
    <dbReference type="NCBI Taxonomy" id="2163959"/>
    <lineage>
        <taxon>Bacteria</taxon>
        <taxon>Bacillati</taxon>
        <taxon>Bacillota</taxon>
        <taxon>Bacilli</taxon>
        <taxon>Bacillales</taxon>
        <taxon>Candidatus Carbonibacillus</taxon>
    </lineage>
</organism>
<dbReference type="CDD" id="cd00405">
    <property type="entry name" value="PRAI"/>
    <property type="match status" value="1"/>
</dbReference>
<evidence type="ECO:0000256" key="4">
    <source>
        <dbReference type="ARBA" id="ARBA00022272"/>
    </source>
</evidence>
<keyword evidence="8 9" id="KW-0413">Isomerase</keyword>
<proteinExistence type="inferred from homology"/>
<evidence type="ECO:0000256" key="5">
    <source>
        <dbReference type="ARBA" id="ARBA00022605"/>
    </source>
</evidence>
<evidence type="ECO:0000256" key="6">
    <source>
        <dbReference type="ARBA" id="ARBA00022822"/>
    </source>
</evidence>
<dbReference type="Proteomes" id="UP000244338">
    <property type="component" value="Unassembled WGS sequence"/>
</dbReference>
<gene>
    <name evidence="9" type="primary">trpF</name>
    <name evidence="11" type="ORF">BSOLF_2885</name>
</gene>
<dbReference type="GO" id="GO:0004640">
    <property type="term" value="F:phosphoribosylanthranilate isomerase activity"/>
    <property type="evidence" value="ECO:0007669"/>
    <property type="project" value="UniProtKB-UniRule"/>
</dbReference>
<keyword evidence="6 9" id="KW-0822">Tryptophan biosynthesis</keyword>
<accession>A0A2R6Y1Q7</accession>
<comment type="caution">
    <text evidence="11">The sequence shown here is derived from an EMBL/GenBank/DDBJ whole genome shotgun (WGS) entry which is preliminary data.</text>
</comment>
<name>A0A2R6Y1Q7_9BACL</name>
<sequence>MKAMTGLLEETPLRHGLPTVKICGITLQETLDAIEALSQPPEYIGFVFAPSRREVTPDVFSTFRLGTLKSRKVGVFVQPSLERIDKVLEHGELDVIQLSGDEPESFVRAVRERYRLPVIKTYRPEALTPGRASEPSSTSSNQSLFPESDVVLLDTSLPGHYGGTGKTFDWMHIERWRALTIRLEKPLWVAGGITPDNVSMLLSRYDVDGVDVSSGVETDGKKDIQKIKTLLSVVRSVRRLHR</sequence>
<dbReference type="EMBL" id="PEBX01000023">
    <property type="protein sequence ID" value="PTQ56617.1"/>
    <property type="molecule type" value="Genomic_DNA"/>
</dbReference>
<dbReference type="PANTHER" id="PTHR42894:SF1">
    <property type="entry name" value="N-(5'-PHOSPHORIBOSYL)ANTHRANILATE ISOMERASE"/>
    <property type="match status" value="1"/>
</dbReference>
<feature type="domain" description="N-(5'phosphoribosyl) anthranilate isomerase (PRAI)" evidence="10">
    <location>
        <begin position="21"/>
        <end position="231"/>
    </location>
</feature>
<evidence type="ECO:0000313" key="12">
    <source>
        <dbReference type="Proteomes" id="UP000244338"/>
    </source>
</evidence>
<evidence type="ECO:0000256" key="3">
    <source>
        <dbReference type="ARBA" id="ARBA00012572"/>
    </source>
</evidence>
<dbReference type="PANTHER" id="PTHR42894">
    <property type="entry name" value="N-(5'-PHOSPHORIBOSYL)ANTHRANILATE ISOMERASE"/>
    <property type="match status" value="1"/>
</dbReference>
<dbReference type="Gene3D" id="3.20.20.70">
    <property type="entry name" value="Aldolase class I"/>
    <property type="match status" value="1"/>
</dbReference>
<dbReference type="AlphaFoldDB" id="A0A2R6Y1Q7"/>
<comment type="similarity">
    <text evidence="9">Belongs to the TrpF family.</text>
</comment>
<dbReference type="InterPro" id="IPR044643">
    <property type="entry name" value="TrpF_fam"/>
</dbReference>
<evidence type="ECO:0000256" key="2">
    <source>
        <dbReference type="ARBA" id="ARBA00004664"/>
    </source>
</evidence>
<dbReference type="InterPro" id="IPR011060">
    <property type="entry name" value="RibuloseP-bd_barrel"/>
</dbReference>
<evidence type="ECO:0000313" key="11">
    <source>
        <dbReference type="EMBL" id="PTQ56617.1"/>
    </source>
</evidence>
<evidence type="ECO:0000256" key="1">
    <source>
        <dbReference type="ARBA" id="ARBA00001164"/>
    </source>
</evidence>
<dbReference type="UniPathway" id="UPA00035">
    <property type="reaction ID" value="UER00042"/>
</dbReference>
<dbReference type="InterPro" id="IPR013785">
    <property type="entry name" value="Aldolase_TIM"/>
</dbReference>
<dbReference type="Pfam" id="PF00697">
    <property type="entry name" value="PRAI"/>
    <property type="match status" value="1"/>
</dbReference>
<comment type="pathway">
    <text evidence="2 9">Amino-acid biosynthesis; L-tryptophan biosynthesis; L-tryptophan from chorismate: step 3/5.</text>
</comment>
<keyword evidence="5 9" id="KW-0028">Amino-acid biosynthesis</keyword>